<feature type="domain" description="HTH marR-type" evidence="2">
    <location>
        <begin position="11"/>
        <end position="147"/>
    </location>
</feature>
<dbReference type="PROSITE" id="PS50995">
    <property type="entry name" value="HTH_MARR_2"/>
    <property type="match status" value="1"/>
</dbReference>
<dbReference type="InterPro" id="IPR036388">
    <property type="entry name" value="WH-like_DNA-bd_sf"/>
</dbReference>
<organism evidence="3 4">
    <name type="scientific">Winogradskya humida</name>
    <dbReference type="NCBI Taxonomy" id="113566"/>
    <lineage>
        <taxon>Bacteria</taxon>
        <taxon>Bacillati</taxon>
        <taxon>Actinomycetota</taxon>
        <taxon>Actinomycetes</taxon>
        <taxon>Micromonosporales</taxon>
        <taxon>Micromonosporaceae</taxon>
        <taxon>Winogradskya</taxon>
    </lineage>
</organism>
<accession>A0ABQ3ZMS3</accession>
<sequence>MTDTTPLDPRQLTAYLALKDVAALLEHAVEQQLKEDGGLTTPQFQILATLADAPDGRRRMTDLADGLVYSRSGLTYQAAQLEKAKLVTRASAEDDERSVIVTLTDAGRAVLFKVMPGHIEVVRRLFLTPLGDADIAAITDILGRVRAQMRSAPPRSAKPRRTTGSPPQRGERNNGR</sequence>
<evidence type="ECO:0000313" key="3">
    <source>
        <dbReference type="EMBL" id="GIE19827.1"/>
    </source>
</evidence>
<gene>
    <name evidence="3" type="ORF">Ahu01nite_029290</name>
</gene>
<proteinExistence type="predicted"/>
<dbReference type="Proteomes" id="UP000603200">
    <property type="component" value="Unassembled WGS sequence"/>
</dbReference>
<dbReference type="InterPro" id="IPR039422">
    <property type="entry name" value="MarR/SlyA-like"/>
</dbReference>
<reference evidence="3 4" key="1">
    <citation type="submission" date="2021-01" db="EMBL/GenBank/DDBJ databases">
        <title>Whole genome shotgun sequence of Actinoplanes humidus NBRC 14915.</title>
        <authorList>
            <person name="Komaki H."/>
            <person name="Tamura T."/>
        </authorList>
    </citation>
    <scope>NUCLEOTIDE SEQUENCE [LARGE SCALE GENOMIC DNA]</scope>
    <source>
        <strain evidence="3 4">NBRC 14915</strain>
    </source>
</reference>
<dbReference type="InterPro" id="IPR000835">
    <property type="entry name" value="HTH_MarR-typ"/>
</dbReference>
<name>A0ABQ3ZMS3_9ACTN</name>
<comment type="caution">
    <text evidence="3">The sequence shown here is derived from an EMBL/GenBank/DDBJ whole genome shotgun (WGS) entry which is preliminary data.</text>
</comment>
<evidence type="ECO:0000259" key="2">
    <source>
        <dbReference type="PROSITE" id="PS50995"/>
    </source>
</evidence>
<protein>
    <submittedName>
        <fullName evidence="3">MarR family transcriptional regulator</fullName>
    </submittedName>
</protein>
<dbReference type="PANTHER" id="PTHR33164:SF99">
    <property type="entry name" value="MARR FAMILY REGULATORY PROTEIN"/>
    <property type="match status" value="1"/>
</dbReference>
<dbReference type="SUPFAM" id="SSF46785">
    <property type="entry name" value="Winged helix' DNA-binding domain"/>
    <property type="match status" value="1"/>
</dbReference>
<evidence type="ECO:0000256" key="1">
    <source>
        <dbReference type="SAM" id="MobiDB-lite"/>
    </source>
</evidence>
<feature type="region of interest" description="Disordered" evidence="1">
    <location>
        <begin position="148"/>
        <end position="176"/>
    </location>
</feature>
<dbReference type="PANTHER" id="PTHR33164">
    <property type="entry name" value="TRANSCRIPTIONAL REGULATOR, MARR FAMILY"/>
    <property type="match status" value="1"/>
</dbReference>
<dbReference type="EMBL" id="BOMN01000033">
    <property type="protein sequence ID" value="GIE19827.1"/>
    <property type="molecule type" value="Genomic_DNA"/>
</dbReference>
<keyword evidence="4" id="KW-1185">Reference proteome</keyword>
<dbReference type="RefSeq" id="WP_203837035.1">
    <property type="nucleotide sequence ID" value="NZ_BAAATV010000006.1"/>
</dbReference>
<dbReference type="Gene3D" id="1.10.10.10">
    <property type="entry name" value="Winged helix-like DNA-binding domain superfamily/Winged helix DNA-binding domain"/>
    <property type="match status" value="1"/>
</dbReference>
<dbReference type="Pfam" id="PF12802">
    <property type="entry name" value="MarR_2"/>
    <property type="match status" value="1"/>
</dbReference>
<evidence type="ECO:0000313" key="4">
    <source>
        <dbReference type="Proteomes" id="UP000603200"/>
    </source>
</evidence>
<dbReference type="SMART" id="SM00347">
    <property type="entry name" value="HTH_MARR"/>
    <property type="match status" value="1"/>
</dbReference>
<dbReference type="InterPro" id="IPR036390">
    <property type="entry name" value="WH_DNA-bd_sf"/>
</dbReference>